<dbReference type="GO" id="GO:0006310">
    <property type="term" value="P:DNA recombination"/>
    <property type="evidence" value="ECO:0007669"/>
    <property type="project" value="UniProtKB-KW"/>
</dbReference>
<evidence type="ECO:0000313" key="3">
    <source>
        <dbReference type="EMBL" id="OCT80274.1"/>
    </source>
</evidence>
<protein>
    <recommendedName>
        <fullName evidence="5">Core-binding (CB) domain-containing protein</fullName>
    </recommendedName>
</protein>
<evidence type="ECO:0000256" key="1">
    <source>
        <dbReference type="ARBA" id="ARBA00023125"/>
    </source>
</evidence>
<sequence>MSRASLGFGLVKLKEALINSLSEKTLSQYISDWKTWDRFRSQSQFTEFTSESELFLYFLLKHMKYQNSVATLKRRVAGISFFLKLFGRMDFTKTHLVKQILKELYLYFFAALRVSEVVAPSKIKTGGLQVEDLIIVEGKLKIVVNNSKTDKKAKGLISWLGPLCNNTLCPIKAFREFAAIRPKVTGPFFLHQDGKFVSRYQFASMQKMCFLLKASFRIRAATQAALLGFNENTIKTIGCWESARYKLYVRPNMV</sequence>
<dbReference type="SUPFAM" id="SSF56349">
    <property type="entry name" value="DNA breaking-rejoining enzymes"/>
    <property type="match status" value="1"/>
</dbReference>
<dbReference type="InterPro" id="IPR011010">
    <property type="entry name" value="DNA_brk_join_enz"/>
</dbReference>
<proteinExistence type="predicted"/>
<dbReference type="GO" id="GO:0003677">
    <property type="term" value="F:DNA binding"/>
    <property type="evidence" value="ECO:0007669"/>
    <property type="project" value="UniProtKB-KW"/>
</dbReference>
<dbReference type="AlphaFoldDB" id="A0A974CUW2"/>
<evidence type="ECO:0000256" key="2">
    <source>
        <dbReference type="ARBA" id="ARBA00023172"/>
    </source>
</evidence>
<dbReference type="Proteomes" id="UP000694892">
    <property type="component" value="Chromosome 5L"/>
</dbReference>
<keyword evidence="2" id="KW-0233">DNA recombination</keyword>
<accession>A0A974CUW2</accession>
<dbReference type="Gene3D" id="1.10.443.10">
    <property type="entry name" value="Intergrase catalytic core"/>
    <property type="match status" value="1"/>
</dbReference>
<dbReference type="Gene3D" id="1.10.150.130">
    <property type="match status" value="1"/>
</dbReference>
<dbReference type="SUPFAM" id="SSF47823">
    <property type="entry name" value="lambda integrase-like, N-terminal domain"/>
    <property type="match status" value="1"/>
</dbReference>
<dbReference type="InterPro" id="IPR013762">
    <property type="entry name" value="Integrase-like_cat_sf"/>
</dbReference>
<dbReference type="InterPro" id="IPR010998">
    <property type="entry name" value="Integrase_recombinase_N"/>
</dbReference>
<reference evidence="4" key="1">
    <citation type="journal article" date="2016" name="Nature">
        <title>Genome evolution in the allotetraploid frog Xenopus laevis.</title>
        <authorList>
            <person name="Session A.M."/>
            <person name="Uno Y."/>
            <person name="Kwon T."/>
            <person name="Chapman J.A."/>
            <person name="Toyoda A."/>
            <person name="Takahashi S."/>
            <person name="Fukui A."/>
            <person name="Hikosaka A."/>
            <person name="Suzuki A."/>
            <person name="Kondo M."/>
            <person name="van Heeringen S.J."/>
            <person name="Quigley I."/>
            <person name="Heinz S."/>
            <person name="Ogino H."/>
            <person name="Ochi H."/>
            <person name="Hellsten U."/>
            <person name="Lyons J.B."/>
            <person name="Simakov O."/>
            <person name="Putnam N."/>
            <person name="Stites J."/>
            <person name="Kuroki Y."/>
            <person name="Tanaka T."/>
            <person name="Michiue T."/>
            <person name="Watanabe M."/>
            <person name="Bogdanovic O."/>
            <person name="Lister R."/>
            <person name="Georgiou G."/>
            <person name="Paranjpe S.S."/>
            <person name="van Kruijsbergen I."/>
            <person name="Shu S."/>
            <person name="Carlson J."/>
            <person name="Kinoshita T."/>
            <person name="Ohta Y."/>
            <person name="Mawaribuchi S."/>
            <person name="Jenkins J."/>
            <person name="Grimwood J."/>
            <person name="Schmutz J."/>
            <person name="Mitros T."/>
            <person name="Mozaffari S.V."/>
            <person name="Suzuki Y."/>
            <person name="Haramoto Y."/>
            <person name="Yamamoto T.S."/>
            <person name="Takagi C."/>
            <person name="Heald R."/>
            <person name="Miller K."/>
            <person name="Haudenschild C."/>
            <person name="Kitzman J."/>
            <person name="Nakayama T."/>
            <person name="Izutsu Y."/>
            <person name="Robert J."/>
            <person name="Fortriede J."/>
            <person name="Burns K."/>
            <person name="Lotay V."/>
            <person name="Karimi K."/>
            <person name="Yasuoka Y."/>
            <person name="Dichmann D.S."/>
            <person name="Flajnik M.F."/>
            <person name="Houston D.W."/>
            <person name="Shendure J."/>
            <person name="DuPasquier L."/>
            <person name="Vize P.D."/>
            <person name="Zorn A.M."/>
            <person name="Ito M."/>
            <person name="Marcotte E.M."/>
            <person name="Wallingford J.B."/>
            <person name="Ito Y."/>
            <person name="Asashima M."/>
            <person name="Ueno N."/>
            <person name="Matsuda Y."/>
            <person name="Veenstra G.J."/>
            <person name="Fujiyama A."/>
            <person name="Harland R.M."/>
            <person name="Taira M."/>
            <person name="Rokhsar D.S."/>
        </authorList>
    </citation>
    <scope>NUCLEOTIDE SEQUENCE [LARGE SCALE GENOMIC DNA]</scope>
    <source>
        <strain evidence="4">J</strain>
    </source>
</reference>
<dbReference type="EMBL" id="CM004474">
    <property type="protein sequence ID" value="OCT80274.1"/>
    <property type="molecule type" value="Genomic_DNA"/>
</dbReference>
<evidence type="ECO:0000313" key="4">
    <source>
        <dbReference type="Proteomes" id="UP000694892"/>
    </source>
</evidence>
<evidence type="ECO:0008006" key="5">
    <source>
        <dbReference type="Google" id="ProtNLM"/>
    </source>
</evidence>
<dbReference type="GO" id="GO:0015074">
    <property type="term" value="P:DNA integration"/>
    <property type="evidence" value="ECO:0007669"/>
    <property type="project" value="InterPro"/>
</dbReference>
<keyword evidence="1" id="KW-0238">DNA-binding</keyword>
<dbReference type="PANTHER" id="PTHR34605">
    <property type="entry name" value="PHAGE_INTEGRASE DOMAIN-CONTAINING PROTEIN"/>
    <property type="match status" value="1"/>
</dbReference>
<gene>
    <name evidence="3" type="ORF">XELAEV_18027092mg</name>
</gene>
<dbReference type="PANTHER" id="PTHR34605:SF8">
    <property type="entry name" value="FILAGGRIN-2-LIKE ISOFORM X1"/>
    <property type="match status" value="1"/>
</dbReference>
<name>A0A974CUW2_XENLA</name>
<organism evidence="3 4">
    <name type="scientific">Xenopus laevis</name>
    <name type="common">African clawed frog</name>
    <dbReference type="NCBI Taxonomy" id="8355"/>
    <lineage>
        <taxon>Eukaryota</taxon>
        <taxon>Metazoa</taxon>
        <taxon>Chordata</taxon>
        <taxon>Craniata</taxon>
        <taxon>Vertebrata</taxon>
        <taxon>Euteleostomi</taxon>
        <taxon>Amphibia</taxon>
        <taxon>Batrachia</taxon>
        <taxon>Anura</taxon>
        <taxon>Pipoidea</taxon>
        <taxon>Pipidae</taxon>
        <taxon>Xenopodinae</taxon>
        <taxon>Xenopus</taxon>
        <taxon>Xenopus</taxon>
    </lineage>
</organism>
<dbReference type="InterPro" id="IPR052925">
    <property type="entry name" value="Phage_Integrase-like_Recomb"/>
</dbReference>